<organism evidence="3">
    <name type="scientific">Gongylonema pulchrum</name>
    <dbReference type="NCBI Taxonomy" id="637853"/>
    <lineage>
        <taxon>Eukaryota</taxon>
        <taxon>Metazoa</taxon>
        <taxon>Ecdysozoa</taxon>
        <taxon>Nematoda</taxon>
        <taxon>Chromadorea</taxon>
        <taxon>Rhabditida</taxon>
        <taxon>Spirurina</taxon>
        <taxon>Spiruromorpha</taxon>
        <taxon>Spiruroidea</taxon>
        <taxon>Gongylonematidae</taxon>
        <taxon>Gongylonema</taxon>
    </lineage>
</organism>
<evidence type="ECO:0000313" key="3">
    <source>
        <dbReference type="WBParaSite" id="GPUH_0000334301-mRNA-1"/>
    </source>
</evidence>
<evidence type="ECO:0000313" key="1">
    <source>
        <dbReference type="EMBL" id="VDK39125.1"/>
    </source>
</evidence>
<gene>
    <name evidence="1" type="ORF">GPUH_LOCUS3339</name>
</gene>
<proteinExistence type="predicted"/>
<name>A0A183D3P6_9BILA</name>
<protein>
    <submittedName>
        <fullName evidence="3">G_PROTEIN_RECEP_F1_2 domain-containing protein</fullName>
    </submittedName>
</protein>
<evidence type="ECO:0000313" key="2">
    <source>
        <dbReference type="Proteomes" id="UP000271098"/>
    </source>
</evidence>
<reference evidence="3" key="1">
    <citation type="submission" date="2016-06" db="UniProtKB">
        <authorList>
            <consortium name="WormBaseParasite"/>
        </authorList>
    </citation>
    <scope>IDENTIFICATION</scope>
</reference>
<sequence>MVRRNATAKKQITKLVVQGDLVKTASSAANVTTALRAIGSLADVPVRLDILVQLVNRSNLVCYVVNLNRIIYLPADQRFSIVALKSTLILGASVALAVLERNERAGRLFMTASTP</sequence>
<dbReference type="Proteomes" id="UP000271098">
    <property type="component" value="Unassembled WGS sequence"/>
</dbReference>
<keyword evidence="2" id="KW-1185">Reference proteome</keyword>
<dbReference type="AlphaFoldDB" id="A0A183D3P6"/>
<dbReference type="WBParaSite" id="GPUH_0000334301-mRNA-1">
    <property type="protein sequence ID" value="GPUH_0000334301-mRNA-1"/>
    <property type="gene ID" value="GPUH_0000334301"/>
</dbReference>
<accession>A0A183D3P6</accession>
<reference evidence="1 2" key="2">
    <citation type="submission" date="2018-11" db="EMBL/GenBank/DDBJ databases">
        <authorList>
            <consortium name="Pathogen Informatics"/>
        </authorList>
    </citation>
    <scope>NUCLEOTIDE SEQUENCE [LARGE SCALE GENOMIC DNA]</scope>
</reference>
<dbReference type="EMBL" id="UYRT01005651">
    <property type="protein sequence ID" value="VDK39125.1"/>
    <property type="molecule type" value="Genomic_DNA"/>
</dbReference>